<dbReference type="InterPro" id="IPR021624">
    <property type="entry name" value="Saw1"/>
</dbReference>
<keyword evidence="2" id="KW-1185">Reference proteome</keyword>
<accession>G9A046</accession>
<dbReference type="InParanoid" id="G9A046"/>
<dbReference type="RefSeq" id="XP_003683451.1">
    <property type="nucleotide sequence ID" value="XM_003683403.1"/>
</dbReference>
<dbReference type="HOGENOM" id="CLU_091781_0_0_1"/>
<gene>
    <name evidence="1" type="primary">TDEL0H03810</name>
    <name evidence="1" type="ORF">TDEL_0H03810</name>
</gene>
<dbReference type="Pfam" id="PF11561">
    <property type="entry name" value="Saw1"/>
    <property type="match status" value="1"/>
</dbReference>
<dbReference type="eggNOG" id="ENOG502S0N2">
    <property type="taxonomic scope" value="Eukaryota"/>
</dbReference>
<dbReference type="EMBL" id="HE616749">
    <property type="protein sequence ID" value="CCE94240.1"/>
    <property type="molecule type" value="Genomic_DNA"/>
</dbReference>
<dbReference type="GO" id="GO:1905348">
    <property type="term" value="C:endonuclease complex"/>
    <property type="evidence" value="ECO:0007669"/>
    <property type="project" value="EnsemblFungi"/>
</dbReference>
<dbReference type="GO" id="GO:0000405">
    <property type="term" value="F:bubble DNA binding"/>
    <property type="evidence" value="ECO:0007669"/>
    <property type="project" value="EnsemblFungi"/>
</dbReference>
<reference evidence="1 2" key="1">
    <citation type="journal article" date="2011" name="Proc. Natl. Acad. Sci. U.S.A.">
        <title>Evolutionary erosion of yeast sex chromosomes by mating-type switching accidents.</title>
        <authorList>
            <person name="Gordon J.L."/>
            <person name="Armisen D."/>
            <person name="Proux-Wera E."/>
            <person name="Oheigeartaigh S.S."/>
            <person name="Byrne K.P."/>
            <person name="Wolfe K.H."/>
        </authorList>
    </citation>
    <scope>NUCLEOTIDE SEQUENCE [LARGE SCALE GENOMIC DNA]</scope>
    <source>
        <strain evidence="2">ATCC 10662 / CBS 1146 / NBRC 0425 / NCYC 2629 / NRRL Y-866</strain>
    </source>
</reference>
<dbReference type="GO" id="GO:0000736">
    <property type="term" value="P:double-strand break repair via single-strand annealing, removal of nonhomologous ends"/>
    <property type="evidence" value="ECO:0007669"/>
    <property type="project" value="EnsemblFungi"/>
</dbReference>
<sequence length="250" mass="28600">MAPSVATVKVAEDTVLPLRIFVNRKQLLQKSSNESIFHTPLLSNNSIVYIKSPTVKIHLSNNDMRDLCSEIITELILIIYELAPELAVGKTFGSLRIGQSSDFQDNYLSKLLEGDDADLVKSHIDTITRVAKFKYKLHYKGNWELEIYINSVKRLADIRSFLLFKEQGLQHLIRTMPSKRKILLTETVSIEKPKILQEVDDNDISLEEIASSADQKPDLTFKYKPVINLGDCIDIHILHRPKRQRNTTKD</sequence>
<evidence type="ECO:0000313" key="2">
    <source>
        <dbReference type="Proteomes" id="UP000005627"/>
    </source>
</evidence>
<name>G9A046_TORDE</name>
<dbReference type="GO" id="GO:0070338">
    <property type="term" value="F:5'-flap-structured DNA binding"/>
    <property type="evidence" value="ECO:0007669"/>
    <property type="project" value="EnsemblFungi"/>
</dbReference>
<dbReference type="GO" id="GO:0070337">
    <property type="term" value="F:3'-flap-structured DNA binding"/>
    <property type="evidence" value="ECO:0007669"/>
    <property type="project" value="EnsemblFungi"/>
</dbReference>
<dbReference type="STRING" id="1076872.G9A046"/>
<dbReference type="FunCoup" id="G9A046">
    <property type="interactions" value="75"/>
</dbReference>
<dbReference type="GO" id="GO:0000403">
    <property type="term" value="F:Y-form DNA binding"/>
    <property type="evidence" value="ECO:0007669"/>
    <property type="project" value="EnsemblFungi"/>
</dbReference>
<proteinExistence type="predicted"/>
<dbReference type="OrthoDB" id="4034365at2759"/>
<protein>
    <submittedName>
        <fullName evidence="1">Uncharacterized protein</fullName>
    </submittedName>
</protein>
<evidence type="ECO:0000313" key="1">
    <source>
        <dbReference type="EMBL" id="CCE94240.1"/>
    </source>
</evidence>
<dbReference type="Proteomes" id="UP000005627">
    <property type="component" value="Chromosome 8"/>
</dbReference>
<dbReference type="GeneID" id="11501562"/>
<organism evidence="1 2">
    <name type="scientific">Torulaspora delbrueckii</name>
    <name type="common">Yeast</name>
    <name type="synonym">Candida colliculosa</name>
    <dbReference type="NCBI Taxonomy" id="4950"/>
    <lineage>
        <taxon>Eukaryota</taxon>
        <taxon>Fungi</taxon>
        <taxon>Dikarya</taxon>
        <taxon>Ascomycota</taxon>
        <taxon>Saccharomycotina</taxon>
        <taxon>Saccharomycetes</taxon>
        <taxon>Saccharomycetales</taxon>
        <taxon>Saccharomycetaceae</taxon>
        <taxon>Torulaspora</taxon>
    </lineage>
</organism>
<dbReference type="KEGG" id="tdl:TDEL_0H03810"/>
<dbReference type="AlphaFoldDB" id="G9A046"/>